<dbReference type="PROSITE" id="PS51819">
    <property type="entry name" value="VOC"/>
    <property type="match status" value="1"/>
</dbReference>
<organism evidence="2 3">
    <name type="scientific">Pseudomonas typographi</name>
    <dbReference type="NCBI Taxonomy" id="2715964"/>
    <lineage>
        <taxon>Bacteria</taxon>
        <taxon>Pseudomonadati</taxon>
        <taxon>Pseudomonadota</taxon>
        <taxon>Gammaproteobacteria</taxon>
        <taxon>Pseudomonadales</taxon>
        <taxon>Pseudomonadaceae</taxon>
        <taxon>Pseudomonas</taxon>
    </lineage>
</organism>
<evidence type="ECO:0000313" key="2">
    <source>
        <dbReference type="EMBL" id="MBD1599039.1"/>
    </source>
</evidence>
<feature type="domain" description="VOC" evidence="1">
    <location>
        <begin position="4"/>
        <end position="116"/>
    </location>
</feature>
<dbReference type="InterPro" id="IPR004360">
    <property type="entry name" value="Glyas_Fos-R_dOase_dom"/>
</dbReference>
<dbReference type="Pfam" id="PF00903">
    <property type="entry name" value="Glyoxalase"/>
    <property type="match status" value="1"/>
</dbReference>
<dbReference type="Gene3D" id="3.10.180.10">
    <property type="entry name" value="2,3-Dihydroxybiphenyl 1,2-Dioxygenase, domain 1"/>
    <property type="match status" value="1"/>
</dbReference>
<name>A0ABR7Z0W2_9PSED</name>
<sequence>MGPSLNRIMLYVRNVQTTCEFYERYFGFISTLDASDRVVELKSPQGGAMLMVHPAAKSVKTGQVTVKLVFDIEDVDGFKDECRAQGLTFGATHQANGYRFANAKDPDGNSISISSRAFAVPPRDWHVPESGGTGRPT</sequence>
<dbReference type="Proteomes" id="UP000805841">
    <property type="component" value="Unassembled WGS sequence"/>
</dbReference>
<gene>
    <name evidence="2" type="ORF">HAQ05_10005</name>
</gene>
<keyword evidence="3" id="KW-1185">Reference proteome</keyword>
<comment type="caution">
    <text evidence="2">The sequence shown here is derived from an EMBL/GenBank/DDBJ whole genome shotgun (WGS) entry which is preliminary data.</text>
</comment>
<dbReference type="EMBL" id="JAAOCA010000010">
    <property type="protein sequence ID" value="MBD1599039.1"/>
    <property type="molecule type" value="Genomic_DNA"/>
</dbReference>
<evidence type="ECO:0000259" key="1">
    <source>
        <dbReference type="PROSITE" id="PS51819"/>
    </source>
</evidence>
<dbReference type="InterPro" id="IPR029068">
    <property type="entry name" value="Glyas_Bleomycin-R_OHBP_Dase"/>
</dbReference>
<proteinExistence type="predicted"/>
<reference evidence="2 3" key="1">
    <citation type="journal article" date="2020" name="Insects">
        <title>Bacteria Belonging to Pseudomonas typographi sp. nov. from the Bark Beetle Ips typographus Have Genomic Potential to Aid in the Host Ecology.</title>
        <authorList>
            <person name="Peral-Aranega E."/>
            <person name="Saati-Santamaria Z."/>
            <person name="Kolarik M."/>
            <person name="Rivas R."/>
            <person name="Garcia-Fraile P."/>
        </authorList>
    </citation>
    <scope>NUCLEOTIDE SEQUENCE [LARGE SCALE GENOMIC DNA]</scope>
    <source>
        <strain evidence="2 3">CA3A</strain>
    </source>
</reference>
<dbReference type="SUPFAM" id="SSF54593">
    <property type="entry name" value="Glyoxalase/Bleomycin resistance protein/Dihydroxybiphenyl dioxygenase"/>
    <property type="match status" value="1"/>
</dbReference>
<accession>A0ABR7Z0W2</accession>
<protein>
    <submittedName>
        <fullName evidence="2">VOC family protein</fullName>
    </submittedName>
</protein>
<evidence type="ECO:0000313" key="3">
    <source>
        <dbReference type="Proteomes" id="UP000805841"/>
    </source>
</evidence>
<dbReference type="InterPro" id="IPR037523">
    <property type="entry name" value="VOC_core"/>
</dbReference>